<gene>
    <name evidence="2" type="ORF">FM068_09805</name>
</gene>
<dbReference type="Proteomes" id="UP000472380">
    <property type="component" value="Unassembled WGS sequence"/>
</dbReference>
<accession>A0A6L8Q6I3</accession>
<proteinExistence type="predicted"/>
<evidence type="ECO:0000313" key="2">
    <source>
        <dbReference type="EMBL" id="MZG28868.1"/>
    </source>
</evidence>
<dbReference type="PROSITE" id="PS51294">
    <property type="entry name" value="HTH_MYB"/>
    <property type="match status" value="1"/>
</dbReference>
<dbReference type="EMBL" id="VJNE01000024">
    <property type="protein sequence ID" value="MZG28868.1"/>
    <property type="molecule type" value="Genomic_DNA"/>
</dbReference>
<evidence type="ECO:0000313" key="3">
    <source>
        <dbReference type="Proteomes" id="UP000472380"/>
    </source>
</evidence>
<reference evidence="2 3" key="1">
    <citation type="submission" date="2019-07" db="EMBL/GenBank/DDBJ databases">
        <title>Draft genome sequence of Adlercreutzia equolifaciens IPLA 37004, a human intestinal strain that does not produces equol from daidzein.</title>
        <authorList>
            <person name="Vazquez L."/>
            <person name="Florez A.B."/>
            <person name="Mayo B."/>
        </authorList>
    </citation>
    <scope>NUCLEOTIDE SEQUENCE [LARGE SCALE GENOMIC DNA]</scope>
    <source>
        <strain evidence="2 3">IPLA 37004</strain>
    </source>
</reference>
<dbReference type="InterPro" id="IPR017930">
    <property type="entry name" value="Myb_dom"/>
</dbReference>
<dbReference type="RefSeq" id="WP_161128301.1">
    <property type="nucleotide sequence ID" value="NZ_VJNE01000024.1"/>
</dbReference>
<sequence length="181" mass="20711">MRKGSRRNDWTVSEEQFLIANAGKLPKREICQMLRRSSESVRQKAKALRRQGVDVCLRHYSPTLEPCPHCGRLSGTIDRSGKCEPCRRRDQLATIQMRIADLLPLLPPDERATYERTEALLESKSDPLPEPPDTGGMSGYRRAYAEEAHARAVEACVSRNLRREVKAAQKRKERIEKKTIQ</sequence>
<dbReference type="AlphaFoldDB" id="A0A6L8Q6I3"/>
<feature type="domain" description="HTH myb-type" evidence="1">
    <location>
        <begin position="2"/>
        <end position="53"/>
    </location>
</feature>
<comment type="caution">
    <text evidence="2">The sequence shown here is derived from an EMBL/GenBank/DDBJ whole genome shotgun (WGS) entry which is preliminary data.</text>
</comment>
<name>A0A6L8Q6I3_9ACTN</name>
<evidence type="ECO:0000259" key="1">
    <source>
        <dbReference type="PROSITE" id="PS51294"/>
    </source>
</evidence>
<protein>
    <recommendedName>
        <fullName evidence="1">HTH myb-type domain-containing protein</fullName>
    </recommendedName>
</protein>
<organism evidence="2 3">
    <name type="scientific">Adlercreutzia equolifaciens</name>
    <dbReference type="NCBI Taxonomy" id="446660"/>
    <lineage>
        <taxon>Bacteria</taxon>
        <taxon>Bacillati</taxon>
        <taxon>Actinomycetota</taxon>
        <taxon>Coriobacteriia</taxon>
        <taxon>Eggerthellales</taxon>
        <taxon>Eggerthellaceae</taxon>
        <taxon>Adlercreutzia</taxon>
    </lineage>
</organism>